<proteinExistence type="evidence at transcript level"/>
<protein>
    <submittedName>
        <fullName evidence="1">Uncharacterized protein</fullName>
    </submittedName>
</protein>
<organism evidence="1">
    <name type="scientific">Picea sitchensis</name>
    <name type="common">Sitka spruce</name>
    <name type="synonym">Pinus sitchensis</name>
    <dbReference type="NCBI Taxonomy" id="3332"/>
    <lineage>
        <taxon>Eukaryota</taxon>
        <taxon>Viridiplantae</taxon>
        <taxon>Streptophyta</taxon>
        <taxon>Embryophyta</taxon>
        <taxon>Tracheophyta</taxon>
        <taxon>Spermatophyta</taxon>
        <taxon>Pinopsida</taxon>
        <taxon>Pinidae</taxon>
        <taxon>Conifers I</taxon>
        <taxon>Pinales</taxon>
        <taxon>Pinaceae</taxon>
        <taxon>Picea</taxon>
    </lineage>
</organism>
<accession>A9NSC7</accession>
<sequence length="49" mass="5967">MTYLAKVRQETKLTERPGKKKWMRKHVAGREVTRKMRNCVRKHLKITMI</sequence>
<name>A9NSC7_PICSI</name>
<evidence type="ECO:0000313" key="1">
    <source>
        <dbReference type="EMBL" id="ABK23538.1"/>
    </source>
</evidence>
<dbReference type="AlphaFoldDB" id="A9NSC7"/>
<reference evidence="1" key="1">
    <citation type="journal article" date="2008" name="BMC Genomics">
        <title>A conifer genomics resource of 200,000 spruce (Picea spp.) ESTs and 6,464 high-quality, sequence-finished full-length cDNAs for Sitka spruce (Picea sitchensis).</title>
        <authorList>
            <person name="Ralph S.G."/>
            <person name="Chun H.J."/>
            <person name="Kolosova N."/>
            <person name="Cooper D."/>
            <person name="Oddy C."/>
            <person name="Ritland C.E."/>
            <person name="Kirkpatrick R."/>
            <person name="Moore R."/>
            <person name="Barber S."/>
            <person name="Holt R.A."/>
            <person name="Jones S.J."/>
            <person name="Marra M.A."/>
            <person name="Douglas C.J."/>
            <person name="Ritland K."/>
            <person name="Bohlmann J."/>
        </authorList>
    </citation>
    <scope>NUCLEOTIDE SEQUENCE</scope>
    <source>
        <tissue evidence="1">Green portion of the leader tissue</tissue>
    </source>
</reference>
<dbReference type="EMBL" id="EF084214">
    <property type="protein sequence ID" value="ABK23538.1"/>
    <property type="molecule type" value="mRNA"/>
</dbReference>